<organism evidence="1 2">
    <name type="scientific">Pluteus cervinus</name>
    <dbReference type="NCBI Taxonomy" id="181527"/>
    <lineage>
        <taxon>Eukaryota</taxon>
        <taxon>Fungi</taxon>
        <taxon>Dikarya</taxon>
        <taxon>Basidiomycota</taxon>
        <taxon>Agaricomycotina</taxon>
        <taxon>Agaricomycetes</taxon>
        <taxon>Agaricomycetidae</taxon>
        <taxon>Agaricales</taxon>
        <taxon>Pluteineae</taxon>
        <taxon>Pluteaceae</taxon>
        <taxon>Pluteus</taxon>
    </lineage>
</organism>
<dbReference type="Proteomes" id="UP000308600">
    <property type="component" value="Unassembled WGS sequence"/>
</dbReference>
<protein>
    <submittedName>
        <fullName evidence="1">Uncharacterized protein</fullName>
    </submittedName>
</protein>
<reference evidence="1 2" key="1">
    <citation type="journal article" date="2019" name="Nat. Ecol. Evol.">
        <title>Megaphylogeny resolves global patterns of mushroom evolution.</title>
        <authorList>
            <person name="Varga T."/>
            <person name="Krizsan K."/>
            <person name="Foldi C."/>
            <person name="Dima B."/>
            <person name="Sanchez-Garcia M."/>
            <person name="Sanchez-Ramirez S."/>
            <person name="Szollosi G.J."/>
            <person name="Szarkandi J.G."/>
            <person name="Papp V."/>
            <person name="Albert L."/>
            <person name="Andreopoulos W."/>
            <person name="Angelini C."/>
            <person name="Antonin V."/>
            <person name="Barry K.W."/>
            <person name="Bougher N.L."/>
            <person name="Buchanan P."/>
            <person name="Buyck B."/>
            <person name="Bense V."/>
            <person name="Catcheside P."/>
            <person name="Chovatia M."/>
            <person name="Cooper J."/>
            <person name="Damon W."/>
            <person name="Desjardin D."/>
            <person name="Finy P."/>
            <person name="Geml J."/>
            <person name="Haridas S."/>
            <person name="Hughes K."/>
            <person name="Justo A."/>
            <person name="Karasinski D."/>
            <person name="Kautmanova I."/>
            <person name="Kiss B."/>
            <person name="Kocsube S."/>
            <person name="Kotiranta H."/>
            <person name="LaButti K.M."/>
            <person name="Lechner B.E."/>
            <person name="Liimatainen K."/>
            <person name="Lipzen A."/>
            <person name="Lukacs Z."/>
            <person name="Mihaltcheva S."/>
            <person name="Morgado L.N."/>
            <person name="Niskanen T."/>
            <person name="Noordeloos M.E."/>
            <person name="Ohm R.A."/>
            <person name="Ortiz-Santana B."/>
            <person name="Ovrebo C."/>
            <person name="Racz N."/>
            <person name="Riley R."/>
            <person name="Savchenko A."/>
            <person name="Shiryaev A."/>
            <person name="Soop K."/>
            <person name="Spirin V."/>
            <person name="Szebenyi C."/>
            <person name="Tomsovsky M."/>
            <person name="Tulloss R.E."/>
            <person name="Uehling J."/>
            <person name="Grigoriev I.V."/>
            <person name="Vagvolgyi C."/>
            <person name="Papp T."/>
            <person name="Martin F.M."/>
            <person name="Miettinen O."/>
            <person name="Hibbett D.S."/>
            <person name="Nagy L.G."/>
        </authorList>
    </citation>
    <scope>NUCLEOTIDE SEQUENCE [LARGE SCALE GENOMIC DNA]</scope>
    <source>
        <strain evidence="1 2">NL-1719</strain>
    </source>
</reference>
<gene>
    <name evidence="1" type="ORF">BDN72DRAFT_906378</name>
</gene>
<keyword evidence="2" id="KW-1185">Reference proteome</keyword>
<dbReference type="EMBL" id="ML209176">
    <property type="protein sequence ID" value="TFK58834.1"/>
    <property type="molecule type" value="Genomic_DNA"/>
</dbReference>
<proteinExistence type="predicted"/>
<evidence type="ECO:0000313" key="1">
    <source>
        <dbReference type="EMBL" id="TFK58834.1"/>
    </source>
</evidence>
<evidence type="ECO:0000313" key="2">
    <source>
        <dbReference type="Proteomes" id="UP000308600"/>
    </source>
</evidence>
<accession>A0ACD3A0I5</accession>
<name>A0ACD3A0I5_9AGAR</name>
<sequence>MSNREPVVDLVSDADAALCGSQPCPVAAIFRLFHESPGLGQLHLEVFGVFVGLTGHWLYFIMVGFVVAVADFEALVVSRFR</sequence>